<dbReference type="KEGG" id="tcx:Tcr_1598"/>
<dbReference type="STRING" id="317025.Tcr_1598"/>
<proteinExistence type="inferred from homology"/>
<evidence type="ECO:0000256" key="5">
    <source>
        <dbReference type="ARBA" id="ARBA00041926"/>
    </source>
</evidence>
<dbReference type="InterPro" id="IPR023058">
    <property type="entry name" value="PPIase_PpiC_CS"/>
</dbReference>
<dbReference type="AlphaFoldDB" id="Q31F83"/>
<name>Q31F83_HYDCU</name>
<keyword evidence="8" id="KW-0697">Rotamase</keyword>
<protein>
    <recommendedName>
        <fullName evidence="4">Peptidyl-prolyl cis-trans isomerase C</fullName>
    </recommendedName>
    <alternativeName>
        <fullName evidence="6">Parvulin</fullName>
    </alternativeName>
    <alternativeName>
        <fullName evidence="5">Rotamase C</fullName>
    </alternativeName>
</protein>
<dbReference type="EMBL" id="CP000109">
    <property type="protein sequence ID" value="ABB42190.1"/>
    <property type="molecule type" value="Genomic_DNA"/>
</dbReference>
<dbReference type="PROSITE" id="PS01096">
    <property type="entry name" value="PPIC_PPIASE_1"/>
    <property type="match status" value="1"/>
</dbReference>
<sequence length="102" mass="11440">MKLELDSRNSMTKAKARHILVKTEAECLALKQQINDFETFDQLAREHSLCPSGRVGGDLGIFGPGKMVPEFDQVVFNDAIGEVHGPVPTQFGYHLIWITDRK</sequence>
<dbReference type="PROSITE" id="PS50198">
    <property type="entry name" value="PPIC_PPIASE_2"/>
    <property type="match status" value="1"/>
</dbReference>
<evidence type="ECO:0000256" key="2">
    <source>
        <dbReference type="ARBA" id="ARBA00007656"/>
    </source>
</evidence>
<accession>Q31F83</accession>
<evidence type="ECO:0000256" key="3">
    <source>
        <dbReference type="ARBA" id="ARBA00022490"/>
    </source>
</evidence>
<comment type="similarity">
    <text evidence="2">Belongs to the PpiC/parvulin rotamase family.</text>
</comment>
<reference evidence="10" key="1">
    <citation type="submission" date="2006-07" db="EMBL/GenBank/DDBJ databases">
        <title>Complete sequence of Thiomicrospira crunogena XCL-2.</title>
        <authorList>
            <consortium name="US DOE Joint Genome Institute"/>
            <person name="Copeland A."/>
            <person name="Lucas S."/>
            <person name="Lapidus A."/>
            <person name="Barry K."/>
            <person name="Detter J.C."/>
            <person name="Glavina del Rio T."/>
            <person name="Hammon N."/>
            <person name="Israni S."/>
            <person name="Dalin E."/>
            <person name="Tice H."/>
            <person name="Pitluck S."/>
            <person name="Chain P."/>
            <person name="Malfatti S."/>
            <person name="Shin M."/>
            <person name="Vergez L."/>
            <person name="Schmutz J."/>
            <person name="Larimer F."/>
            <person name="Land M."/>
            <person name="Hauser L."/>
            <person name="Kyrpides N."/>
            <person name="Lykidis A."/>
            <person name="Scott K.M."/>
            <person name="Sievert S."/>
            <person name="Kerfeld C."/>
            <person name="Freyermuth S."/>
            <person name="Dobrinski K."/>
            <person name="Boller A."/>
            <person name="Fitzpatrick K."/>
            <person name="Thoma P."/>
            <person name="Moore J."/>
            <person name="Richardson P."/>
        </authorList>
    </citation>
    <scope>NUCLEOTIDE SEQUENCE</scope>
    <source>
        <strain evidence="10">XCL-2</strain>
    </source>
</reference>
<dbReference type="HOGENOM" id="CLU_090028_6_1_6"/>
<comment type="function">
    <text evidence="7">PPIases accelerate the folding of proteins. It prefers amino acid residues with hydrophobic side chains like leucine and phenylalanine in the P1 position of the peptides substrates.</text>
</comment>
<organism evidence="10">
    <name type="scientific">Hydrogenovibrio crunogenus (strain DSM 25203 / XCL-2)</name>
    <name type="common">Thiomicrospira crunogena</name>
    <dbReference type="NCBI Taxonomy" id="317025"/>
    <lineage>
        <taxon>Bacteria</taxon>
        <taxon>Pseudomonadati</taxon>
        <taxon>Pseudomonadota</taxon>
        <taxon>Gammaproteobacteria</taxon>
        <taxon>Thiotrichales</taxon>
        <taxon>Piscirickettsiaceae</taxon>
        <taxon>Hydrogenovibrio</taxon>
    </lineage>
</organism>
<evidence type="ECO:0000256" key="1">
    <source>
        <dbReference type="ARBA" id="ARBA00004496"/>
    </source>
</evidence>
<dbReference type="PANTHER" id="PTHR43629:SF2">
    <property type="entry name" value="RHODANESE-LIKE_PPIC DOMAIN-CONTAINING PROTEIN 12, CHLOROPLASTIC"/>
    <property type="match status" value="1"/>
</dbReference>
<keyword evidence="8 10" id="KW-0413">Isomerase</keyword>
<evidence type="ECO:0000256" key="7">
    <source>
        <dbReference type="ARBA" id="ARBA00046231"/>
    </source>
</evidence>
<comment type="subcellular location">
    <subcellularLocation>
        <location evidence="1">Cytoplasm</location>
    </subcellularLocation>
</comment>
<keyword evidence="3" id="KW-0963">Cytoplasm</keyword>
<dbReference type="GO" id="GO:0003755">
    <property type="term" value="F:peptidyl-prolyl cis-trans isomerase activity"/>
    <property type="evidence" value="ECO:0007669"/>
    <property type="project" value="UniProtKB-KW"/>
</dbReference>
<gene>
    <name evidence="10" type="ordered locus">Tcr_1598</name>
</gene>
<dbReference type="InterPro" id="IPR000297">
    <property type="entry name" value="PPIase_PpiC"/>
</dbReference>
<dbReference type="Gene3D" id="3.10.50.40">
    <property type="match status" value="1"/>
</dbReference>
<evidence type="ECO:0000256" key="4">
    <source>
        <dbReference type="ARBA" id="ARBA00040926"/>
    </source>
</evidence>
<feature type="domain" description="PpiC" evidence="9">
    <location>
        <begin position="11"/>
        <end position="100"/>
    </location>
</feature>
<evidence type="ECO:0000256" key="6">
    <source>
        <dbReference type="ARBA" id="ARBA00043072"/>
    </source>
</evidence>
<evidence type="ECO:0000256" key="8">
    <source>
        <dbReference type="PROSITE-ProRule" id="PRU00278"/>
    </source>
</evidence>
<evidence type="ECO:0000313" key="10">
    <source>
        <dbReference type="EMBL" id="ABB42190.1"/>
    </source>
</evidence>
<dbReference type="InterPro" id="IPR052204">
    <property type="entry name" value="PpiC/parvulin_rotamase"/>
</dbReference>
<dbReference type="PANTHER" id="PTHR43629">
    <property type="entry name" value="PEPTIDYL-PROLYL CIS-TRANS ISOMERASE"/>
    <property type="match status" value="1"/>
</dbReference>
<dbReference type="SUPFAM" id="SSF54534">
    <property type="entry name" value="FKBP-like"/>
    <property type="match status" value="1"/>
</dbReference>
<evidence type="ECO:0000259" key="9">
    <source>
        <dbReference type="PROSITE" id="PS50198"/>
    </source>
</evidence>
<dbReference type="Pfam" id="PF13616">
    <property type="entry name" value="Rotamase_3"/>
    <property type="match status" value="1"/>
</dbReference>
<dbReference type="GO" id="GO:0005737">
    <property type="term" value="C:cytoplasm"/>
    <property type="evidence" value="ECO:0007669"/>
    <property type="project" value="UniProtKB-SubCell"/>
</dbReference>
<dbReference type="eggNOG" id="COG0760">
    <property type="taxonomic scope" value="Bacteria"/>
</dbReference>
<dbReference type="InterPro" id="IPR046357">
    <property type="entry name" value="PPIase_dom_sf"/>
</dbReference>